<reference evidence="2" key="1">
    <citation type="submission" date="2022-11" db="UniProtKB">
        <authorList>
            <consortium name="WormBaseParasite"/>
        </authorList>
    </citation>
    <scope>IDENTIFICATION</scope>
</reference>
<dbReference type="WBParaSite" id="PS1159_v2.g14732.t1">
    <property type="protein sequence ID" value="PS1159_v2.g14732.t1"/>
    <property type="gene ID" value="PS1159_v2.g14732"/>
</dbReference>
<protein>
    <submittedName>
        <fullName evidence="2">Uncharacterized protein</fullName>
    </submittedName>
</protein>
<organism evidence="1 2">
    <name type="scientific">Panagrolaimus sp. PS1159</name>
    <dbReference type="NCBI Taxonomy" id="55785"/>
    <lineage>
        <taxon>Eukaryota</taxon>
        <taxon>Metazoa</taxon>
        <taxon>Ecdysozoa</taxon>
        <taxon>Nematoda</taxon>
        <taxon>Chromadorea</taxon>
        <taxon>Rhabditida</taxon>
        <taxon>Tylenchina</taxon>
        <taxon>Panagrolaimomorpha</taxon>
        <taxon>Panagrolaimoidea</taxon>
        <taxon>Panagrolaimidae</taxon>
        <taxon>Panagrolaimus</taxon>
    </lineage>
</organism>
<dbReference type="Proteomes" id="UP000887580">
    <property type="component" value="Unplaced"/>
</dbReference>
<evidence type="ECO:0000313" key="2">
    <source>
        <dbReference type="WBParaSite" id="PS1159_v2.g14732.t1"/>
    </source>
</evidence>
<accession>A0AC35F7J8</accession>
<proteinExistence type="predicted"/>
<evidence type="ECO:0000313" key="1">
    <source>
        <dbReference type="Proteomes" id="UP000887580"/>
    </source>
</evidence>
<sequence length="250" mass="29876">MSNSRNNNDFRPQRGHHYGQNRPYQGDQYRPLQNDQYRPYQADQNRPYQADQNRLLQNDQYRPYQDEQNRPLQNDQYRPLQADQNRPYQGDQNRPLQADQNRPYQGEQGRPYQGEQGRPYRPFNNNRYYEQEDERRKRSFAIIGLRPLLGTPTFRESQVEDYNAAIDICRYLGINDNVQIQHVKRARTGAVVIVELETIESRNLLLGRKHHLSRNEETRYLRLEKAFTREEIANRYGQPGERTDSTAESN</sequence>
<name>A0AC35F7J8_9BILA</name>